<organism evidence="2 3">
    <name type="scientific">Neocucurbitaria cava</name>
    <dbReference type="NCBI Taxonomy" id="798079"/>
    <lineage>
        <taxon>Eukaryota</taxon>
        <taxon>Fungi</taxon>
        <taxon>Dikarya</taxon>
        <taxon>Ascomycota</taxon>
        <taxon>Pezizomycotina</taxon>
        <taxon>Dothideomycetes</taxon>
        <taxon>Pleosporomycetidae</taxon>
        <taxon>Pleosporales</taxon>
        <taxon>Pleosporineae</taxon>
        <taxon>Cucurbitariaceae</taxon>
        <taxon>Neocucurbitaria</taxon>
    </lineage>
</organism>
<dbReference type="AlphaFoldDB" id="A0A9W8YH58"/>
<dbReference type="OrthoDB" id="420564at2759"/>
<name>A0A9W8YH58_9PLEO</name>
<feature type="region of interest" description="Disordered" evidence="1">
    <location>
        <begin position="384"/>
        <end position="449"/>
    </location>
</feature>
<evidence type="ECO:0000313" key="2">
    <source>
        <dbReference type="EMBL" id="KAJ4377433.1"/>
    </source>
</evidence>
<accession>A0A9W8YH58</accession>
<dbReference type="Proteomes" id="UP001140560">
    <property type="component" value="Unassembled WGS sequence"/>
</dbReference>
<reference evidence="2" key="1">
    <citation type="submission" date="2022-10" db="EMBL/GenBank/DDBJ databases">
        <title>Tapping the CABI collections for fungal endophytes: first genome assemblies for Collariella, Neodidymelliopsis, Ascochyta clinopodiicola, Didymella pomorum, Didymosphaeria variabile, Neocosmospora piperis and Neocucurbitaria cava.</title>
        <authorList>
            <person name="Hill R."/>
        </authorList>
    </citation>
    <scope>NUCLEOTIDE SEQUENCE</scope>
    <source>
        <strain evidence="2">IMI 356814</strain>
    </source>
</reference>
<protein>
    <submittedName>
        <fullName evidence="2">Uncharacterized protein</fullName>
    </submittedName>
</protein>
<comment type="caution">
    <text evidence="2">The sequence shown here is derived from an EMBL/GenBank/DDBJ whole genome shotgun (WGS) entry which is preliminary data.</text>
</comment>
<evidence type="ECO:0000313" key="3">
    <source>
        <dbReference type="Proteomes" id="UP001140560"/>
    </source>
</evidence>
<proteinExistence type="predicted"/>
<keyword evidence="3" id="KW-1185">Reference proteome</keyword>
<sequence length="449" mass="51053">MERFEQKVARESGDVLQVIAAESLIPVTENVTWDKAPELLCSYNWQGSPDGTNTIFVPGAPAKWQPPTLPHTLDRDSGFQYTDYNYARQPRDPFSPMFHAMSVMNPNYQFNDIDVVADRNSLRVLLGFTQGKANGPFRLDLYLNLNTLIIVRNESNWWKFSNGEGYGCNFERFFTRPTKGMEDAESHYRAIKYAMGPLNVVCRFEADAYDDGLGSDELTQSEVSAVSGGPTERPRFDYRPRIRVLQKGHIVPMSQMVELKTKKYDPEQFRPVMCQDQLWFGRTSLLFTAPYGHNTGTIERVKREDATQRVKNWEESNQESLRKLVSLLTELRDVLKRERRPNRAVVLVRDEKAGPLSVRSMEGMNHAVGREFFVRHWTIAQRGGYRGGRGAFNPPRGHPYAPRERDAAQERGSGRGGRGAFNPPRGHPYAPRGRGAAPERGFGRGRGYA</sequence>
<dbReference type="EMBL" id="JAPEUY010000001">
    <property type="protein sequence ID" value="KAJ4377433.1"/>
    <property type="molecule type" value="Genomic_DNA"/>
</dbReference>
<gene>
    <name evidence="2" type="ORF">N0V83_000258</name>
</gene>
<dbReference type="PANTHER" id="PTHR35179">
    <property type="entry name" value="PROTEIN CBG02620"/>
    <property type="match status" value="1"/>
</dbReference>
<feature type="compositionally biased region" description="Basic and acidic residues" evidence="1">
    <location>
        <begin position="401"/>
        <end position="413"/>
    </location>
</feature>
<dbReference type="PANTHER" id="PTHR35179:SF1">
    <property type="entry name" value="INTEGRAL MEMBRANE PROTEIN"/>
    <property type="match status" value="1"/>
</dbReference>
<evidence type="ECO:0000256" key="1">
    <source>
        <dbReference type="SAM" id="MobiDB-lite"/>
    </source>
</evidence>